<dbReference type="SUPFAM" id="SSF52833">
    <property type="entry name" value="Thioredoxin-like"/>
    <property type="match status" value="1"/>
</dbReference>
<proteinExistence type="predicted"/>
<evidence type="ECO:0000256" key="3">
    <source>
        <dbReference type="SAM" id="SignalP"/>
    </source>
</evidence>
<evidence type="ECO:0000256" key="1">
    <source>
        <dbReference type="ARBA" id="ARBA00022729"/>
    </source>
</evidence>
<dbReference type="Pfam" id="PF13899">
    <property type="entry name" value="Thioredoxin_7"/>
    <property type="match status" value="1"/>
</dbReference>
<organism evidence="4">
    <name type="scientific">Palpitomonas bilix</name>
    <dbReference type="NCBI Taxonomy" id="652834"/>
    <lineage>
        <taxon>Eukaryota</taxon>
        <taxon>Eukaryota incertae sedis</taxon>
    </lineage>
</organism>
<reference evidence="4" key="1">
    <citation type="submission" date="2021-01" db="EMBL/GenBank/DDBJ databases">
        <authorList>
            <person name="Corre E."/>
            <person name="Pelletier E."/>
            <person name="Niang G."/>
            <person name="Scheremetjew M."/>
            <person name="Finn R."/>
            <person name="Kale V."/>
            <person name="Holt S."/>
            <person name="Cochrane G."/>
            <person name="Meng A."/>
            <person name="Brown T."/>
            <person name="Cohen L."/>
        </authorList>
    </citation>
    <scope>NUCLEOTIDE SEQUENCE</scope>
    <source>
        <strain evidence="4">NIES-2562</strain>
    </source>
</reference>
<dbReference type="PANTHER" id="PTHR15337:SF11">
    <property type="entry name" value="THIOREDOXIN DOMAIN-CONTAINING PROTEIN"/>
    <property type="match status" value="1"/>
</dbReference>
<gene>
    <name evidence="4" type="ORF">PBIL07802_LOCUS3521</name>
</gene>
<dbReference type="InterPro" id="IPR036249">
    <property type="entry name" value="Thioredoxin-like_sf"/>
</dbReference>
<feature type="compositionally biased region" description="Basic and acidic residues" evidence="2">
    <location>
        <begin position="207"/>
        <end position="225"/>
    </location>
</feature>
<dbReference type="GO" id="GO:0005783">
    <property type="term" value="C:endoplasmic reticulum"/>
    <property type="evidence" value="ECO:0007669"/>
    <property type="project" value="TreeGrafter"/>
</dbReference>
<evidence type="ECO:0008006" key="5">
    <source>
        <dbReference type="Google" id="ProtNLM"/>
    </source>
</evidence>
<dbReference type="EMBL" id="HBIB01005816">
    <property type="protein sequence ID" value="CAE0241359.1"/>
    <property type="molecule type" value="Transcribed_RNA"/>
</dbReference>
<accession>A0A7S3CZN1</accession>
<keyword evidence="1 3" id="KW-0732">Signal</keyword>
<dbReference type="AlphaFoldDB" id="A0A7S3CZN1"/>
<dbReference type="Gene3D" id="3.40.30.10">
    <property type="entry name" value="Glutaredoxin"/>
    <property type="match status" value="1"/>
</dbReference>
<feature type="chain" id="PRO_5030817571" description="Thioredoxin domain-containing protein" evidence="3">
    <location>
        <begin position="19"/>
        <end position="225"/>
    </location>
</feature>
<evidence type="ECO:0000256" key="2">
    <source>
        <dbReference type="SAM" id="MobiDB-lite"/>
    </source>
</evidence>
<feature type="signal peptide" evidence="3">
    <location>
        <begin position="1"/>
        <end position="18"/>
    </location>
</feature>
<evidence type="ECO:0000313" key="4">
    <source>
        <dbReference type="EMBL" id="CAE0241359.1"/>
    </source>
</evidence>
<feature type="compositionally biased region" description="Acidic residues" evidence="2">
    <location>
        <begin position="193"/>
        <end position="206"/>
    </location>
</feature>
<dbReference type="InterPro" id="IPR051099">
    <property type="entry name" value="AGR/TXD"/>
</dbReference>
<dbReference type="PANTHER" id="PTHR15337">
    <property type="entry name" value="ANTERIOR GRADIENT PROTEIN-RELATED"/>
    <property type="match status" value="1"/>
</dbReference>
<sequence>MLKSILLLFALAFLCVHAFDTPKDEEHAILFRERYKFLSLKEGLVEAQAQRRPLAVFVMQPWCGACKALKRVLTVSAGIQSIATELILVKAEGGEEEKEFSAWAKDFHDDESLAGPDGGYFPRILFFAPDLQPLHITAPRGHPDYQYFYNQESQVIDAMKLALEKSEGFARPPAPPTLQEEVAKRKKQTISNGEEEWDFELDDPDRDESKVAGEGVEKNEGENEE</sequence>
<feature type="region of interest" description="Disordered" evidence="2">
    <location>
        <begin position="168"/>
        <end position="225"/>
    </location>
</feature>
<protein>
    <recommendedName>
        <fullName evidence="5">Thioredoxin domain-containing protein</fullName>
    </recommendedName>
</protein>
<name>A0A7S3CZN1_9EUKA</name>